<protein>
    <submittedName>
        <fullName evidence="4">Putative secreted protein (Por secretion system target)</fullName>
    </submittedName>
</protein>
<evidence type="ECO:0000259" key="3">
    <source>
        <dbReference type="Pfam" id="PF18962"/>
    </source>
</evidence>
<dbReference type="EMBL" id="QLLQ01000016">
    <property type="protein sequence ID" value="RAJ20021.1"/>
    <property type="molecule type" value="Genomic_DNA"/>
</dbReference>
<name>A0A1A7R0T5_9FLAO</name>
<evidence type="ECO:0000313" key="5">
    <source>
        <dbReference type="Proteomes" id="UP000248987"/>
    </source>
</evidence>
<dbReference type="InterPro" id="IPR011042">
    <property type="entry name" value="6-blade_b-propeller_TolB-like"/>
</dbReference>
<feature type="domain" description="Secretion system C-terminal sorting" evidence="3">
    <location>
        <begin position="158"/>
        <end position="218"/>
    </location>
</feature>
<accession>A0A1A7R0T5</accession>
<evidence type="ECO:0000256" key="2">
    <source>
        <dbReference type="SAM" id="SignalP"/>
    </source>
</evidence>
<feature type="signal peptide" evidence="2">
    <location>
        <begin position="1"/>
        <end position="21"/>
    </location>
</feature>
<proteinExistence type="predicted"/>
<keyword evidence="1 2" id="KW-0732">Signal</keyword>
<reference evidence="4 5" key="1">
    <citation type="submission" date="2018-06" db="EMBL/GenBank/DDBJ databases">
        <title>Genomic Encyclopedia of Archaeal and Bacterial Type Strains, Phase II (KMG-II): from individual species to whole genera.</title>
        <authorList>
            <person name="Goeker M."/>
        </authorList>
    </citation>
    <scope>NUCLEOTIDE SEQUENCE [LARGE SCALE GENOMIC DNA]</scope>
    <source>
        <strain evidence="4 5">DSM 12408</strain>
    </source>
</reference>
<feature type="chain" id="PRO_5030025474" evidence="2">
    <location>
        <begin position="22"/>
        <end position="224"/>
    </location>
</feature>
<evidence type="ECO:0000256" key="1">
    <source>
        <dbReference type="ARBA" id="ARBA00022729"/>
    </source>
</evidence>
<keyword evidence="5" id="KW-1185">Reference proteome</keyword>
<sequence length="224" mass="24255">MKPLFYILTTILFLSSPKLTAQTTDVITELNSPRSMAVHGNDLYIVETLADKIIKIDITATIPTATDVVTALDGPLAIVINGNDLYIAEFSGNKVSKIDIAEPTPMVTDVITGLSGPVALLINGNDLYITEYTDSKVSKIDLSTLSLNDAVTNNSIRVYPNPSTDFITISGLTEDKNFKIYSAIGSEIEKGVIKNEGEINTQGLAKGMYVLKFDDGNSLKFIKE</sequence>
<dbReference type="RefSeq" id="WP_066434958.1">
    <property type="nucleotide sequence ID" value="NZ_LZRN01000023.1"/>
</dbReference>
<dbReference type="Gene3D" id="2.120.10.30">
    <property type="entry name" value="TolB, C-terminal domain"/>
    <property type="match status" value="1"/>
</dbReference>
<dbReference type="NCBIfam" id="TIGR04183">
    <property type="entry name" value="Por_Secre_tail"/>
    <property type="match status" value="1"/>
</dbReference>
<dbReference type="AlphaFoldDB" id="A0A1A7R0T5"/>
<dbReference type="SUPFAM" id="SSF63825">
    <property type="entry name" value="YWTD domain"/>
    <property type="match status" value="1"/>
</dbReference>
<dbReference type="OrthoDB" id="1489153at2"/>
<organism evidence="4 5">
    <name type="scientific">Gelidibacter algens</name>
    <dbReference type="NCBI Taxonomy" id="49280"/>
    <lineage>
        <taxon>Bacteria</taxon>
        <taxon>Pseudomonadati</taxon>
        <taxon>Bacteroidota</taxon>
        <taxon>Flavobacteriia</taxon>
        <taxon>Flavobacteriales</taxon>
        <taxon>Flavobacteriaceae</taxon>
        <taxon>Gelidibacter</taxon>
    </lineage>
</organism>
<gene>
    <name evidence="4" type="ORF">LX77_03235</name>
</gene>
<dbReference type="STRING" id="49280.A9996_11550"/>
<dbReference type="Pfam" id="PF18962">
    <property type="entry name" value="Por_Secre_tail"/>
    <property type="match status" value="1"/>
</dbReference>
<dbReference type="Proteomes" id="UP000248987">
    <property type="component" value="Unassembled WGS sequence"/>
</dbReference>
<evidence type="ECO:0000313" key="4">
    <source>
        <dbReference type="EMBL" id="RAJ20021.1"/>
    </source>
</evidence>
<dbReference type="InterPro" id="IPR026444">
    <property type="entry name" value="Secre_tail"/>
</dbReference>
<comment type="caution">
    <text evidence="4">The sequence shown here is derived from an EMBL/GenBank/DDBJ whole genome shotgun (WGS) entry which is preliminary data.</text>
</comment>